<dbReference type="Proteomes" id="UP001163324">
    <property type="component" value="Chromosome 5"/>
</dbReference>
<dbReference type="EMBL" id="CM047944">
    <property type="protein sequence ID" value="KAI9899729.1"/>
    <property type="molecule type" value="Genomic_DNA"/>
</dbReference>
<gene>
    <name evidence="1" type="ORF">N3K66_006190</name>
</gene>
<organism evidence="1 2">
    <name type="scientific">Trichothecium roseum</name>
    <dbReference type="NCBI Taxonomy" id="47278"/>
    <lineage>
        <taxon>Eukaryota</taxon>
        <taxon>Fungi</taxon>
        <taxon>Dikarya</taxon>
        <taxon>Ascomycota</taxon>
        <taxon>Pezizomycotina</taxon>
        <taxon>Sordariomycetes</taxon>
        <taxon>Hypocreomycetidae</taxon>
        <taxon>Hypocreales</taxon>
        <taxon>Hypocreales incertae sedis</taxon>
        <taxon>Trichothecium</taxon>
    </lineage>
</organism>
<sequence>MLAMFAMFAISPIALLASSLVGLFPILVLGQDNDIPFSACPLIGAYYPPPTISASPGAFSQLQAKFTETFDKLIEDGGSEDYGPITPNTTSFSIVLFSGAESMKDDPVLFEYHFTSPEDEARTGTNLTASTKVPVGDVTMVFTVYAWLVGMGEKWETPITEFLPELADVQGGLSVRWDEVTIGSLAGQMSGLSRLSFFDTFAEQRPVFLPDTTPVVSHAAFQLLAFAVERSVKGDGGGDWKSFLEDAVFDPLNMTSTALLEHGMDDVFAIEGLNTSRIGEPAALGLVTSIEDLARAGHSMLSSSLLPDAVTRRWLHPNMDTSNLRNGVGRPWEVYRAGSSAISPVLDVLTKSGSIGKYASYFGLTVDFDAGFAIVAHDSSVEDGTLDLNVYADIASESLGYLQEFAAKELASRFTGNYKGGGGDDDYHAQLNVTGSGPGLEVQKLSAGGKDLRAEAAGKLGVALPDLDFRVYPSNARDEAAGRQQFVAVFQDKGAPVDMGTPTCVTWQEVGAVLGDGYNLVFTLDGDGMSTGFELPRDNVSLRKL</sequence>
<evidence type="ECO:0000313" key="2">
    <source>
        <dbReference type="Proteomes" id="UP001163324"/>
    </source>
</evidence>
<name>A0ACC0V003_9HYPO</name>
<accession>A0ACC0V003</accession>
<keyword evidence="2" id="KW-1185">Reference proteome</keyword>
<evidence type="ECO:0000313" key="1">
    <source>
        <dbReference type="EMBL" id="KAI9899729.1"/>
    </source>
</evidence>
<reference evidence="1" key="1">
    <citation type="submission" date="2022-10" db="EMBL/GenBank/DDBJ databases">
        <title>Complete Genome of Trichothecium roseum strain YXFP-22015, a Plant Pathogen Isolated from Citrus.</title>
        <authorList>
            <person name="Wang Y."/>
            <person name="Zhu L."/>
        </authorList>
    </citation>
    <scope>NUCLEOTIDE SEQUENCE</scope>
    <source>
        <strain evidence="1">YXFP-22015</strain>
    </source>
</reference>
<comment type="caution">
    <text evidence="1">The sequence shown here is derived from an EMBL/GenBank/DDBJ whole genome shotgun (WGS) entry which is preliminary data.</text>
</comment>
<protein>
    <submittedName>
        <fullName evidence="1">Uncharacterized protein</fullName>
    </submittedName>
</protein>
<proteinExistence type="predicted"/>